<feature type="domain" description="DUF559" evidence="1">
    <location>
        <begin position="155"/>
        <end position="228"/>
    </location>
</feature>
<dbReference type="Pfam" id="PF04480">
    <property type="entry name" value="DUF559"/>
    <property type="match status" value="1"/>
</dbReference>
<keyword evidence="2" id="KW-0255">Endonuclease</keyword>
<proteinExistence type="predicted"/>
<evidence type="ECO:0000313" key="2">
    <source>
        <dbReference type="EMBL" id="MBA8849051.1"/>
    </source>
</evidence>
<evidence type="ECO:0000259" key="1">
    <source>
        <dbReference type="Pfam" id="PF04480"/>
    </source>
</evidence>
<keyword evidence="2" id="KW-0378">Hydrolase</keyword>
<keyword evidence="2" id="KW-0540">Nuclease</keyword>
<dbReference type="AlphaFoldDB" id="A0A839E903"/>
<keyword evidence="3" id="KW-1185">Reference proteome</keyword>
<protein>
    <submittedName>
        <fullName evidence="2">Very-short-patch-repair endonuclease</fullName>
    </submittedName>
</protein>
<sequence length="236" mass="25996">MARGTAPAVVQAVRVGGVLTCARALEAHSLWSARQAGVHVRVHHSACRLRAPRDSRRRLATQSDHSAVVHWSPGSIDSTRLLAGPLDALDDYFACTDRDHALGALDSLIRLNRGRASALCDRFGVREWEGVDGGCESGIETIFFVRMLRLGVFPHRQVPLPEVGRVDFLLGRSLVVEVDGRSFHDLEASFESDRSRDAAISDGGRRPLRFSHDQVLKRWVEVERAVLGALARGDHL</sequence>
<dbReference type="RefSeq" id="WP_182491875.1">
    <property type="nucleotide sequence ID" value="NZ_BAAAOV010000001.1"/>
</dbReference>
<dbReference type="GO" id="GO:0004519">
    <property type="term" value="F:endonuclease activity"/>
    <property type="evidence" value="ECO:0007669"/>
    <property type="project" value="UniProtKB-KW"/>
</dbReference>
<evidence type="ECO:0000313" key="3">
    <source>
        <dbReference type="Proteomes" id="UP000585905"/>
    </source>
</evidence>
<organism evidence="2 3">
    <name type="scientific">Microcella alkalica</name>
    <dbReference type="NCBI Taxonomy" id="355930"/>
    <lineage>
        <taxon>Bacteria</taxon>
        <taxon>Bacillati</taxon>
        <taxon>Actinomycetota</taxon>
        <taxon>Actinomycetes</taxon>
        <taxon>Micrococcales</taxon>
        <taxon>Microbacteriaceae</taxon>
        <taxon>Microcella</taxon>
    </lineage>
</organism>
<reference evidence="2 3" key="1">
    <citation type="submission" date="2020-07" db="EMBL/GenBank/DDBJ databases">
        <title>Sequencing the genomes of 1000 actinobacteria strains.</title>
        <authorList>
            <person name="Klenk H.-P."/>
        </authorList>
    </citation>
    <scope>NUCLEOTIDE SEQUENCE [LARGE SCALE GENOMIC DNA]</scope>
    <source>
        <strain evidence="2 3">DSM 19663</strain>
    </source>
</reference>
<dbReference type="Gene3D" id="3.40.960.10">
    <property type="entry name" value="VSR Endonuclease"/>
    <property type="match status" value="1"/>
</dbReference>
<comment type="caution">
    <text evidence="2">The sequence shown here is derived from an EMBL/GenBank/DDBJ whole genome shotgun (WGS) entry which is preliminary data.</text>
</comment>
<dbReference type="Proteomes" id="UP000585905">
    <property type="component" value="Unassembled WGS sequence"/>
</dbReference>
<gene>
    <name evidence="2" type="ORF">FHX53_002668</name>
</gene>
<dbReference type="EMBL" id="JACGWX010000011">
    <property type="protein sequence ID" value="MBA8849051.1"/>
    <property type="molecule type" value="Genomic_DNA"/>
</dbReference>
<accession>A0A839E903</accession>
<name>A0A839E903_9MICO</name>
<dbReference type="InterPro" id="IPR007569">
    <property type="entry name" value="DUF559"/>
</dbReference>